<feature type="transmembrane region" description="Helical" evidence="1">
    <location>
        <begin position="1105"/>
        <end position="1124"/>
    </location>
</feature>
<dbReference type="RefSeq" id="WP_345724151.1">
    <property type="nucleotide sequence ID" value="NZ_BAABRU010000020.1"/>
</dbReference>
<comment type="caution">
    <text evidence="2">The sequence shown here is derived from an EMBL/GenBank/DDBJ whole genome shotgun (WGS) entry which is preliminary data.</text>
</comment>
<dbReference type="Gene3D" id="3.30.70.1440">
    <property type="entry name" value="Multidrug efflux transporter AcrB pore domain"/>
    <property type="match status" value="1"/>
</dbReference>
<proteinExistence type="predicted"/>
<feature type="transmembrane region" description="Helical" evidence="1">
    <location>
        <begin position="1234"/>
        <end position="1260"/>
    </location>
</feature>
<feature type="transmembrane region" description="Helical" evidence="1">
    <location>
        <begin position="1157"/>
        <end position="1181"/>
    </location>
</feature>
<keyword evidence="3" id="KW-1185">Reference proteome</keyword>
<dbReference type="Proteomes" id="UP001428290">
    <property type="component" value="Unassembled WGS sequence"/>
</dbReference>
<feature type="transmembrane region" description="Helical" evidence="1">
    <location>
        <begin position="763"/>
        <end position="783"/>
    </location>
</feature>
<dbReference type="Gene3D" id="1.20.1640.10">
    <property type="entry name" value="Multidrug efflux transporter AcrB transmembrane domain"/>
    <property type="match status" value="3"/>
</dbReference>
<evidence type="ECO:0000256" key="1">
    <source>
        <dbReference type="SAM" id="Phobius"/>
    </source>
</evidence>
<keyword evidence="1" id="KW-0472">Membrane</keyword>
<feature type="transmembrane region" description="Helical" evidence="1">
    <location>
        <begin position="634"/>
        <end position="656"/>
    </location>
</feature>
<reference evidence="2 3" key="1">
    <citation type="submission" date="2024-02" db="EMBL/GenBank/DDBJ databases">
        <title>Herpetosiphon gulosus NBRC 112829.</title>
        <authorList>
            <person name="Ichikawa N."/>
            <person name="Katano-Makiyama Y."/>
            <person name="Hidaka K."/>
        </authorList>
    </citation>
    <scope>NUCLEOTIDE SEQUENCE [LARGE SCALE GENOMIC DNA]</scope>
    <source>
        <strain evidence="2 3">NBRC 112829</strain>
    </source>
</reference>
<feature type="transmembrane region" description="Helical" evidence="1">
    <location>
        <begin position="1131"/>
        <end position="1151"/>
    </location>
</feature>
<dbReference type="SUPFAM" id="SSF82866">
    <property type="entry name" value="Multidrug efflux transporter AcrB transmembrane domain"/>
    <property type="match status" value="2"/>
</dbReference>
<feature type="transmembrane region" description="Helical" evidence="1">
    <location>
        <begin position="713"/>
        <end position="735"/>
    </location>
</feature>
<dbReference type="PANTHER" id="PTHR32063">
    <property type="match status" value="1"/>
</dbReference>
<dbReference type="Gene3D" id="3.30.70.1430">
    <property type="entry name" value="Multidrug efflux transporter AcrB pore domain"/>
    <property type="match status" value="2"/>
</dbReference>
<dbReference type="PRINTS" id="PR00702">
    <property type="entry name" value="ACRIFLAVINRP"/>
</dbReference>
<evidence type="ECO:0000313" key="3">
    <source>
        <dbReference type="Proteomes" id="UP001428290"/>
    </source>
</evidence>
<evidence type="ECO:0000313" key="2">
    <source>
        <dbReference type="EMBL" id="GAA5530551.1"/>
    </source>
</evidence>
<keyword evidence="1" id="KW-0812">Transmembrane</keyword>
<feature type="transmembrane region" description="Helical" evidence="1">
    <location>
        <begin position="575"/>
        <end position="598"/>
    </location>
</feature>
<dbReference type="EMBL" id="BAABRU010000020">
    <property type="protein sequence ID" value="GAA5530551.1"/>
    <property type="molecule type" value="Genomic_DNA"/>
</dbReference>
<dbReference type="SUPFAM" id="SSF82714">
    <property type="entry name" value="Multidrug efflux transporter AcrB TolC docking domain, DN and DC subdomains"/>
    <property type="match status" value="2"/>
</dbReference>
<feature type="transmembrane region" description="Helical" evidence="1">
    <location>
        <begin position="12"/>
        <end position="33"/>
    </location>
</feature>
<dbReference type="PANTHER" id="PTHR32063:SF0">
    <property type="entry name" value="SWARMING MOTILITY PROTEIN SWRC"/>
    <property type="match status" value="1"/>
</dbReference>
<gene>
    <name evidence="2" type="primary">mdtC</name>
    <name evidence="2" type="ORF">Hgul01_04370</name>
</gene>
<feature type="transmembrane region" description="Helical" evidence="1">
    <location>
        <begin position="605"/>
        <end position="622"/>
    </location>
</feature>
<dbReference type="Gene3D" id="3.30.70.1320">
    <property type="entry name" value="Multidrug efflux transporter AcrB pore domain like"/>
    <property type="match status" value="2"/>
</dbReference>
<protein>
    <submittedName>
        <fullName evidence="2">Multidrug resistance protein MdtC</fullName>
    </submittedName>
</protein>
<accession>A0ABP9X563</accession>
<keyword evidence="1" id="KW-1133">Transmembrane helix</keyword>
<dbReference type="SUPFAM" id="SSF82693">
    <property type="entry name" value="Multidrug efflux transporter AcrB pore domain, PN1, PN2, PC1 and PC2 subdomains"/>
    <property type="match status" value="2"/>
</dbReference>
<dbReference type="Gene3D" id="3.30.2090.10">
    <property type="entry name" value="Multidrug efflux transporter AcrB TolC docking domain, DN and DC subdomains"/>
    <property type="match status" value="3"/>
</dbReference>
<sequence length="1281" mass="133628">MLWFTRQSLKRSPITIMISVVLIIAGLVASAGLKRELFPDISFPIVSITTIYPGASSETMDSEVTSVIEKAVNGLSGVQAVQSTSSESFAFTILTFDVDVDPKDAKVEVQEKISSLALPENAQKPTIGTFDFNSLPIVVASVSGENLSNVQAKVDGELIPALSAIPGVNNVAVTGGQQEKVLITLDPDKLKTENLTQAQVVQFLQANNIVFPVGSVTDEGRSLPLRITHKYSSTNEIENVVVGIRCFDFGSLSGGGAGGLGGASSGGGLAALAGGAPKEKSELCKKYDQLLGGTTAVTTTTPPTTTAPVTTSLIPAAFAANGITSPDQITPALITQIPDAGLSQISLPLALALSDESQAALAQRYPEAEVPAELVAFGISAPDQITPAVISQFPAAGLAQFPINLALALPEASQTALATALAAAPAPTTTTGGLPAEFAKFNITSPEQITPALIELIPAQSLDVFTPEVMALLPKESQDAIAQKLNSDEVSAGFSLPDELLIRLKDVATVKVGAVGSSTVTRTNGQASLGLEISKDTTGNTVEIVEAVEAEFAKFNNGDLKIQIVSEQATPINQAVSAVLTEGAIGAVVAIVVIFLFLRSLRTTLVTAVSIPLSIMVALILMRLQGFSLNVMTLGGLTVAVGRVVDDSIVVLENIYRYLNKGANRREAVIEGTKEVAGAITSSTLTTVCVFLPLGLVGGIVSKFFLPFALTVTYALLASLIVAITIVPLLAFLFIRQTKEEPENTWMQRAYTPALLWALRNRAWTLVIAFALLLGSFGFVNFLKFTFLPDSSEKLISIQVFTPAGTDLDSTVAKADEIEKLLLPQRDAGKVRDIQTVIGSAGGANAARDQSGGASAPNSARFSLTINNDNVTDPTAFAKELEAQIKGVAGLDSVAAEVISQGGGPGNAGLDITLVSSDINKLREANDKIMAAIGGNNASDRFDIANVKSGLAEVQPELEVAVDPKKAIGSGTSTAQIALQIRALLTGENAGTVQLAGADKPLDMYVQVDPAALDAEKLSALEVGLINTVPLSSVATISEVPGASSIVRINGDRATSISGQFTSDDTFSTQAAVEAEIRDNIGLPEGVIIQAGAQAQSQTDTFNDMFLALGVAVILVYLVMVLSFGSLMNPLIILFSLPLAIIGVLTSLFITGKPLGITTMIGVLLLIGIVVTNAIVLIELVEQYREAGKPVYESLVQAARVRLRPILMTAIATMVALLPLALGLKEGGFIGADLGIAVIGGLFTSTFLTLLVVPVVYSLIESVKTRFGFVDKHGKPEADVA</sequence>
<dbReference type="InterPro" id="IPR001036">
    <property type="entry name" value="Acrflvin-R"/>
</dbReference>
<organism evidence="2 3">
    <name type="scientific">Herpetosiphon gulosus</name>
    <dbReference type="NCBI Taxonomy" id="1973496"/>
    <lineage>
        <taxon>Bacteria</taxon>
        <taxon>Bacillati</taxon>
        <taxon>Chloroflexota</taxon>
        <taxon>Chloroflexia</taxon>
        <taxon>Herpetosiphonales</taxon>
        <taxon>Herpetosiphonaceae</taxon>
        <taxon>Herpetosiphon</taxon>
    </lineage>
</organism>
<feature type="transmembrane region" description="Helical" evidence="1">
    <location>
        <begin position="1201"/>
        <end position="1222"/>
    </location>
</feature>
<dbReference type="Pfam" id="PF00873">
    <property type="entry name" value="ACR_tran"/>
    <property type="match status" value="2"/>
</dbReference>
<dbReference type="InterPro" id="IPR027463">
    <property type="entry name" value="AcrB_DN_DC_subdom"/>
</dbReference>
<feature type="transmembrane region" description="Helical" evidence="1">
    <location>
        <begin position="676"/>
        <end position="701"/>
    </location>
</feature>
<name>A0ABP9X563_9CHLR</name>